<organism evidence="2 3">
    <name type="scientific">Seonamhaeicola marinus</name>
    <dbReference type="NCBI Taxonomy" id="1912246"/>
    <lineage>
        <taxon>Bacteria</taxon>
        <taxon>Pseudomonadati</taxon>
        <taxon>Bacteroidota</taxon>
        <taxon>Flavobacteriia</taxon>
        <taxon>Flavobacteriales</taxon>
        <taxon>Flavobacteriaceae</taxon>
    </lineage>
</organism>
<dbReference type="Gene3D" id="2.30.110.10">
    <property type="entry name" value="Electron Transport, Fmn-binding Protein, Chain A"/>
    <property type="match status" value="1"/>
</dbReference>
<name>A0A5D0HSN2_9FLAO</name>
<gene>
    <name evidence="2" type="ORF">FUA24_13645</name>
</gene>
<sequence>MQLTEDIKKYIDQSVLCWLATASPDNIPNVSPKEIFMVYDEETIIIANVASPQTAKNIKQNPNICLSFVDVLVQKGYQLKGKAAVVYKRDEEFSALETPILKITQGKFPFTSIFKITVESAKPILAPRYVLYPDETSEASQIESAKKSYGF</sequence>
<evidence type="ECO:0000259" key="1">
    <source>
        <dbReference type="Pfam" id="PF01243"/>
    </source>
</evidence>
<proteinExistence type="predicted"/>
<feature type="domain" description="Pyridoxamine 5'-phosphate oxidase N-terminal" evidence="1">
    <location>
        <begin position="3"/>
        <end position="103"/>
    </location>
</feature>
<comment type="caution">
    <text evidence="2">The sequence shown here is derived from an EMBL/GenBank/DDBJ whole genome shotgun (WGS) entry which is preliminary data.</text>
</comment>
<dbReference type="InterPro" id="IPR011576">
    <property type="entry name" value="Pyridox_Oxase_N"/>
</dbReference>
<dbReference type="Pfam" id="PF01243">
    <property type="entry name" value="PNPOx_N"/>
    <property type="match status" value="1"/>
</dbReference>
<accession>A0A5D0HSN2</accession>
<dbReference type="EMBL" id="VSDQ01000679">
    <property type="protein sequence ID" value="TYA74363.1"/>
    <property type="molecule type" value="Genomic_DNA"/>
</dbReference>
<evidence type="ECO:0000313" key="2">
    <source>
        <dbReference type="EMBL" id="TYA74363.1"/>
    </source>
</evidence>
<keyword evidence="3" id="KW-1185">Reference proteome</keyword>
<dbReference type="PANTHER" id="PTHR40660:SF1">
    <property type="entry name" value="5'-PHOSPHATE OXIDASE PUTATIVE DOMAIN-CONTAINING PROTEIN-RELATED"/>
    <property type="match status" value="1"/>
</dbReference>
<dbReference type="Proteomes" id="UP000323930">
    <property type="component" value="Unassembled WGS sequence"/>
</dbReference>
<reference evidence="2 3" key="1">
    <citation type="submission" date="2019-08" db="EMBL/GenBank/DDBJ databases">
        <title>Seonamhaeicola sediminis sp. nov., isolated from marine sediment.</title>
        <authorList>
            <person name="Cao W.R."/>
        </authorList>
    </citation>
    <scope>NUCLEOTIDE SEQUENCE [LARGE SCALE GENOMIC DNA]</scope>
    <source>
        <strain evidence="2 3">B011</strain>
    </source>
</reference>
<dbReference type="AlphaFoldDB" id="A0A5D0HSN2"/>
<dbReference type="PANTHER" id="PTHR40660">
    <property type="entry name" value="5'-PHOSPHATE OXIDASE PUTATIVE DOMAIN-CONTAINING PROTEIN-RELATED"/>
    <property type="match status" value="1"/>
</dbReference>
<dbReference type="InterPro" id="IPR012349">
    <property type="entry name" value="Split_barrel_FMN-bd"/>
</dbReference>
<dbReference type="OrthoDB" id="7867371at2"/>
<dbReference type="RefSeq" id="WP_148543222.1">
    <property type="nucleotide sequence ID" value="NZ_VSDQ01000679.1"/>
</dbReference>
<evidence type="ECO:0000313" key="3">
    <source>
        <dbReference type="Proteomes" id="UP000323930"/>
    </source>
</evidence>
<dbReference type="SUPFAM" id="SSF50475">
    <property type="entry name" value="FMN-binding split barrel"/>
    <property type="match status" value="1"/>
</dbReference>
<protein>
    <submittedName>
        <fullName evidence="2">Pyridoxamine 5'-phosphate oxidase family protein</fullName>
    </submittedName>
</protein>